<reference evidence="1" key="1">
    <citation type="submission" date="2019-07" db="EMBL/GenBank/DDBJ databases">
        <authorList>
            <person name="Dittberner H."/>
        </authorList>
    </citation>
    <scope>NUCLEOTIDE SEQUENCE [LARGE SCALE GENOMIC DNA]</scope>
</reference>
<gene>
    <name evidence="1" type="ORF">ANE_LOCUS16575</name>
</gene>
<evidence type="ECO:0008006" key="3">
    <source>
        <dbReference type="Google" id="ProtNLM"/>
    </source>
</evidence>
<keyword evidence="2" id="KW-1185">Reference proteome</keyword>
<dbReference type="InterPro" id="IPR050804">
    <property type="entry name" value="MCC"/>
</dbReference>
<proteinExistence type="predicted"/>
<dbReference type="PANTHER" id="PTHR46236">
    <property type="entry name" value="TRAF-LIKE SUPERFAMILY PROTEIN"/>
    <property type="match status" value="1"/>
</dbReference>
<name>A0A565BXR1_9BRAS</name>
<dbReference type="EMBL" id="CABITT030000005">
    <property type="protein sequence ID" value="VVB06131.1"/>
    <property type="molecule type" value="Genomic_DNA"/>
</dbReference>
<evidence type="ECO:0000313" key="2">
    <source>
        <dbReference type="Proteomes" id="UP000489600"/>
    </source>
</evidence>
<evidence type="ECO:0000313" key="1">
    <source>
        <dbReference type="EMBL" id="VVB06131.1"/>
    </source>
</evidence>
<dbReference type="PANTHER" id="PTHR46236:SF11">
    <property type="entry name" value="TRAF-LIKE SUPERFAMILY PROTEIN"/>
    <property type="match status" value="1"/>
</dbReference>
<comment type="caution">
    <text evidence="1">The sequence shown here is derived from an EMBL/GenBank/DDBJ whole genome shotgun (WGS) entry which is preliminary data.</text>
</comment>
<dbReference type="Proteomes" id="UP000489600">
    <property type="component" value="Unassembled WGS sequence"/>
</dbReference>
<sequence>MGNEAVKKFTWSVAAHGVFLRIPKEIKIKTKNSPNGKKNKKCLIGRFVCLIKLNDDDAFEPKDLLKETSSVKESIDVNGFQVLPSQVEFVSLVFKKYPDIALELQAKNESLRTAGMYVFLSLIKTLCKSLQELSSDDLIQADNALTFLKCSGIIKVDWLEHKLEQVKVKKKQEQVGETRMQELEEELNGVKQNCSDIEV</sequence>
<protein>
    <recommendedName>
        <fullName evidence="3">MATH domain-containing protein</fullName>
    </recommendedName>
</protein>
<dbReference type="OrthoDB" id="289038at2759"/>
<organism evidence="1 2">
    <name type="scientific">Arabis nemorensis</name>
    <dbReference type="NCBI Taxonomy" id="586526"/>
    <lineage>
        <taxon>Eukaryota</taxon>
        <taxon>Viridiplantae</taxon>
        <taxon>Streptophyta</taxon>
        <taxon>Embryophyta</taxon>
        <taxon>Tracheophyta</taxon>
        <taxon>Spermatophyta</taxon>
        <taxon>Magnoliopsida</taxon>
        <taxon>eudicotyledons</taxon>
        <taxon>Gunneridae</taxon>
        <taxon>Pentapetalae</taxon>
        <taxon>rosids</taxon>
        <taxon>malvids</taxon>
        <taxon>Brassicales</taxon>
        <taxon>Brassicaceae</taxon>
        <taxon>Arabideae</taxon>
        <taxon>Arabis</taxon>
    </lineage>
</organism>
<accession>A0A565BXR1</accession>
<dbReference type="AlphaFoldDB" id="A0A565BXR1"/>